<dbReference type="InterPro" id="IPR031658">
    <property type="entry name" value="Cyclin_C_2"/>
</dbReference>
<dbReference type="CDD" id="cd20525">
    <property type="entry name" value="CYCLIN_CCNH_rpt2"/>
    <property type="match status" value="1"/>
</dbReference>
<dbReference type="InterPro" id="IPR043198">
    <property type="entry name" value="Cyclin/Ssn8"/>
</dbReference>
<feature type="transmembrane region" description="Helical" evidence="3">
    <location>
        <begin position="67"/>
        <end position="85"/>
    </location>
</feature>
<name>A0A0H5QSU4_9EUKA</name>
<dbReference type="SMART" id="SM00385">
    <property type="entry name" value="CYCLIN"/>
    <property type="match status" value="1"/>
</dbReference>
<dbReference type="InterPro" id="IPR013763">
    <property type="entry name" value="Cyclin-like_dom"/>
</dbReference>
<comment type="similarity">
    <text evidence="2">Belongs to the cyclin family.</text>
</comment>
<sequence>MSLYPDSSQRREWVLTPTQLAQRRSNGASRYAQEILLSNPAVLPTDIMTDHEQYQLFSYYQRRISEYGSAFSLPIGVVGTAVVFFKRFYLNRTVMDEDPRLIAVSALLLATKAEEAHIRVSDLAKTTAISTELLLKFEQILLDGISFHLKVHTPFRAVQGLVNLIPDLSKSEMKNRIELADIEVMNALYTDAIFLYTPSQIALACVERTASNLSSPAPGKDIFSMVLERSQNREDADKLKAIVKTINEIIDESVNSSSKGDLDEFRKLKNKRDQCRNLFRDPTSDFAKSQLVQIDEARNAERLEKHKQADNTMCLFQTELQATVSVGIADDNEEFVIKTAEVKRRRINTRSSNAG</sequence>
<keyword evidence="3" id="KW-0472">Membrane</keyword>
<dbReference type="SUPFAM" id="SSF47954">
    <property type="entry name" value="Cyclin-like"/>
    <property type="match status" value="2"/>
</dbReference>
<dbReference type="Gene3D" id="1.10.472.10">
    <property type="entry name" value="Cyclin-like"/>
    <property type="match status" value="2"/>
</dbReference>
<evidence type="ECO:0000313" key="5">
    <source>
        <dbReference type="EMBL" id="CRZ05025.1"/>
    </source>
</evidence>
<dbReference type="CDD" id="cd20524">
    <property type="entry name" value="CYCLIN_CCNH_rpt1"/>
    <property type="match status" value="1"/>
</dbReference>
<accession>A0A0H5QSU4</accession>
<keyword evidence="1 2" id="KW-0195">Cyclin</keyword>
<dbReference type="GO" id="GO:0016538">
    <property type="term" value="F:cyclin-dependent protein serine/threonine kinase regulator activity"/>
    <property type="evidence" value="ECO:0007669"/>
    <property type="project" value="InterPro"/>
</dbReference>
<keyword evidence="3" id="KW-1133">Transmembrane helix</keyword>
<dbReference type="GO" id="GO:0006357">
    <property type="term" value="P:regulation of transcription by RNA polymerase II"/>
    <property type="evidence" value="ECO:0007669"/>
    <property type="project" value="InterPro"/>
</dbReference>
<dbReference type="PANTHER" id="PTHR10026">
    <property type="entry name" value="CYCLIN"/>
    <property type="match status" value="1"/>
</dbReference>
<dbReference type="Pfam" id="PF00134">
    <property type="entry name" value="Cyclin_N"/>
    <property type="match status" value="1"/>
</dbReference>
<feature type="domain" description="Cyclin-like" evidence="4">
    <location>
        <begin position="62"/>
        <end position="143"/>
    </location>
</feature>
<evidence type="ECO:0000256" key="1">
    <source>
        <dbReference type="ARBA" id="ARBA00023127"/>
    </source>
</evidence>
<organism evidence="5">
    <name type="scientific">Spongospora subterranea</name>
    <dbReference type="NCBI Taxonomy" id="70186"/>
    <lineage>
        <taxon>Eukaryota</taxon>
        <taxon>Sar</taxon>
        <taxon>Rhizaria</taxon>
        <taxon>Endomyxa</taxon>
        <taxon>Phytomyxea</taxon>
        <taxon>Plasmodiophorida</taxon>
        <taxon>Plasmodiophoridae</taxon>
        <taxon>Spongospora</taxon>
    </lineage>
</organism>
<reference evidence="5" key="1">
    <citation type="submission" date="2015-04" db="EMBL/GenBank/DDBJ databases">
        <title>The genome sequence of the plant pathogenic Rhizarian Plasmodiophora brassicae reveals insights in its biotrophic life cycle and the origin of chitin synthesis.</title>
        <authorList>
            <person name="Schwelm A."/>
            <person name="Fogelqvist J."/>
            <person name="Knaust A."/>
            <person name="Julke S."/>
            <person name="Lilja T."/>
            <person name="Dhandapani V."/>
            <person name="Bonilla-Rosso G."/>
            <person name="Karlsson M."/>
            <person name="Shevchenko A."/>
            <person name="Choi S.R."/>
            <person name="Kim H.G."/>
            <person name="Park J.Y."/>
            <person name="Lim Y.P."/>
            <person name="Ludwig-Muller J."/>
            <person name="Dixelius C."/>
        </authorList>
    </citation>
    <scope>NUCLEOTIDE SEQUENCE</scope>
    <source>
        <tissue evidence="5">Potato root galls</tissue>
    </source>
</reference>
<dbReference type="Pfam" id="PF16899">
    <property type="entry name" value="Cyclin_C_2"/>
    <property type="match status" value="1"/>
</dbReference>
<protein>
    <recommendedName>
        <fullName evidence="4">Cyclin-like domain-containing protein</fullName>
    </recommendedName>
</protein>
<proteinExistence type="inferred from homology"/>
<dbReference type="AlphaFoldDB" id="A0A0H5QSU4"/>
<evidence type="ECO:0000256" key="2">
    <source>
        <dbReference type="RuleBase" id="RU000383"/>
    </source>
</evidence>
<evidence type="ECO:0000256" key="3">
    <source>
        <dbReference type="SAM" id="Phobius"/>
    </source>
</evidence>
<keyword evidence="3" id="KW-0812">Transmembrane</keyword>
<dbReference type="InterPro" id="IPR006671">
    <property type="entry name" value="Cyclin_N"/>
</dbReference>
<dbReference type="EMBL" id="HACM01004583">
    <property type="protein sequence ID" value="CRZ05025.1"/>
    <property type="molecule type" value="Transcribed_RNA"/>
</dbReference>
<dbReference type="InterPro" id="IPR036915">
    <property type="entry name" value="Cyclin-like_sf"/>
</dbReference>
<evidence type="ECO:0000259" key="4">
    <source>
        <dbReference type="SMART" id="SM00385"/>
    </source>
</evidence>